<sequence length="532" mass="61085">MQLGKLMNFLNECYGVQGKIHVLSDDAIQIQTCEIIENGQHSCVSGCLYLCHAAELSRILETLKKRNDRNAINFLLAGDQPLKSHLPKNELYNIYVLPADSDLIELHHRIDSTLADERRYPGVMNQLLEALYQSNGLQSIVNTAADIVENSILINDISYHVIAKSYRTIPGKIFLEGVTSNGFIMEDIVDSMRNQGVFRVIRQLKSPLFKQQEGTQNNWLFRSVCINDIPVADIAIFADNRPFRYIDFLLTELLCKIIAIELQKDEFYKRNGNMAYSYFIHDLLRGTLNNQNVIIQRAKMLGLKLYDSYWIAVAKNSNSTAGRNNIDYIASQLHLLLPEGKWIVYQQMIIALFSRPDQKKLSAHEQTLLDHFASDNQLSIGLSDLFYDPAQTPLYYTQALHACSTITPEKPAYGVKAFSDVLVYHVIQVMEQQHDYREMLHPSLIKLEDYDRHYNTGLMGTLKQYLICARNITKAAGILNIHRNTLLYRLNRIKEITNLDLESGDEFVKMMFHIKIREYITFRESVCGSLSR</sequence>
<protein>
    <submittedName>
        <fullName evidence="4">PucR C-terminal helix-turn-helix domain-containing protein</fullName>
    </submittedName>
</protein>
<dbReference type="Proteomes" id="UP000198508">
    <property type="component" value="Unassembled WGS sequence"/>
</dbReference>
<proteinExistence type="inferred from homology"/>
<organism evidence="4 5">
    <name type="scientific">Enterocloster lavalensis</name>
    <dbReference type="NCBI Taxonomy" id="460384"/>
    <lineage>
        <taxon>Bacteria</taxon>
        <taxon>Bacillati</taxon>
        <taxon>Bacillota</taxon>
        <taxon>Clostridia</taxon>
        <taxon>Lachnospirales</taxon>
        <taxon>Lachnospiraceae</taxon>
        <taxon>Enterocloster</taxon>
    </lineage>
</organism>
<accession>A0A1I0C692</accession>
<dbReference type="InterPro" id="IPR051448">
    <property type="entry name" value="CdaR-like_regulators"/>
</dbReference>
<dbReference type="PANTHER" id="PTHR33744:SF1">
    <property type="entry name" value="DNA-BINDING TRANSCRIPTIONAL ACTIVATOR ADER"/>
    <property type="match status" value="1"/>
</dbReference>
<evidence type="ECO:0000259" key="2">
    <source>
        <dbReference type="Pfam" id="PF13556"/>
    </source>
</evidence>
<dbReference type="Gene3D" id="1.10.10.2840">
    <property type="entry name" value="PucR C-terminal helix-turn-helix domain"/>
    <property type="match status" value="1"/>
</dbReference>
<evidence type="ECO:0000313" key="5">
    <source>
        <dbReference type="Proteomes" id="UP000198508"/>
    </source>
</evidence>
<name>A0A1I0C692_9FIRM</name>
<reference evidence="5" key="1">
    <citation type="submission" date="2016-10" db="EMBL/GenBank/DDBJ databases">
        <authorList>
            <person name="Varghese N."/>
            <person name="Submissions S."/>
        </authorList>
    </citation>
    <scope>NUCLEOTIDE SEQUENCE [LARGE SCALE GENOMIC DNA]</scope>
    <source>
        <strain evidence="5">NLAE-zl-G277</strain>
    </source>
</reference>
<dbReference type="Pfam" id="PF17853">
    <property type="entry name" value="GGDEF_2"/>
    <property type="match status" value="1"/>
</dbReference>
<dbReference type="InterPro" id="IPR025736">
    <property type="entry name" value="PucR_C-HTH_dom"/>
</dbReference>
<dbReference type="InterPro" id="IPR042070">
    <property type="entry name" value="PucR_C-HTH_sf"/>
</dbReference>
<dbReference type="RefSeq" id="WP_092360884.1">
    <property type="nucleotide sequence ID" value="NZ_CAJJSN010000026.1"/>
</dbReference>
<evidence type="ECO:0000259" key="3">
    <source>
        <dbReference type="Pfam" id="PF17853"/>
    </source>
</evidence>
<keyword evidence="5" id="KW-1185">Reference proteome</keyword>
<feature type="domain" description="PucR C-terminal helix-turn-helix" evidence="2">
    <location>
        <begin position="458"/>
        <end position="513"/>
    </location>
</feature>
<dbReference type="AlphaFoldDB" id="A0A1I0C692"/>
<evidence type="ECO:0000256" key="1">
    <source>
        <dbReference type="ARBA" id="ARBA00006754"/>
    </source>
</evidence>
<dbReference type="EMBL" id="FOIM01000002">
    <property type="protein sequence ID" value="SET14265.1"/>
    <property type="molecule type" value="Genomic_DNA"/>
</dbReference>
<feature type="domain" description="CdaR GGDEF-like" evidence="3">
    <location>
        <begin position="291"/>
        <end position="404"/>
    </location>
</feature>
<dbReference type="InterPro" id="IPR041522">
    <property type="entry name" value="CdaR_GGDEF"/>
</dbReference>
<dbReference type="STRING" id="460384.SAMN05216313_102289"/>
<evidence type="ECO:0000313" key="4">
    <source>
        <dbReference type="EMBL" id="SET14265.1"/>
    </source>
</evidence>
<dbReference type="Pfam" id="PF13556">
    <property type="entry name" value="HTH_30"/>
    <property type="match status" value="1"/>
</dbReference>
<dbReference type="PANTHER" id="PTHR33744">
    <property type="entry name" value="CARBOHYDRATE DIACID REGULATOR"/>
    <property type="match status" value="1"/>
</dbReference>
<gene>
    <name evidence="4" type="ORF">SAMN05216313_102289</name>
</gene>
<comment type="similarity">
    <text evidence="1">Belongs to the CdaR family.</text>
</comment>